<protein>
    <submittedName>
        <fullName evidence="1">Glycosyltransferase family 4 protein</fullName>
    </submittedName>
</protein>
<reference evidence="2" key="1">
    <citation type="journal article" date="2019" name="Int. J. Syst. Evol. Microbiol.">
        <title>The Global Catalogue of Microorganisms (GCM) 10K type strain sequencing project: providing services to taxonomists for standard genome sequencing and annotation.</title>
        <authorList>
            <consortium name="The Broad Institute Genomics Platform"/>
            <consortium name="The Broad Institute Genome Sequencing Center for Infectious Disease"/>
            <person name="Wu L."/>
            <person name="Ma J."/>
        </authorList>
    </citation>
    <scope>NUCLEOTIDE SEQUENCE [LARGE SCALE GENOMIC DNA]</scope>
    <source>
        <strain evidence="2">JCM 18283</strain>
    </source>
</reference>
<name>A0ABP9G7H9_9SPHI</name>
<dbReference type="RefSeq" id="WP_345334464.1">
    <property type="nucleotide sequence ID" value="NZ_BAABJI010000004.1"/>
</dbReference>
<dbReference type="Proteomes" id="UP001501436">
    <property type="component" value="Unassembled WGS sequence"/>
</dbReference>
<accession>A0ABP9G7H9</accession>
<comment type="caution">
    <text evidence="1">The sequence shown here is derived from an EMBL/GenBank/DDBJ whole genome shotgun (WGS) entry which is preliminary data.</text>
</comment>
<evidence type="ECO:0000313" key="2">
    <source>
        <dbReference type="Proteomes" id="UP001501436"/>
    </source>
</evidence>
<dbReference type="Gene3D" id="3.40.50.2000">
    <property type="entry name" value="Glycogen Phosphorylase B"/>
    <property type="match status" value="1"/>
</dbReference>
<dbReference type="Pfam" id="PF13692">
    <property type="entry name" value="Glyco_trans_1_4"/>
    <property type="match status" value="1"/>
</dbReference>
<gene>
    <name evidence="1" type="ORF">GCM10023313_40910</name>
</gene>
<organism evidence="1 2">
    <name type="scientific">Mucilaginibacter defluvii</name>
    <dbReference type="NCBI Taxonomy" id="1196019"/>
    <lineage>
        <taxon>Bacteria</taxon>
        <taxon>Pseudomonadati</taxon>
        <taxon>Bacteroidota</taxon>
        <taxon>Sphingobacteriia</taxon>
        <taxon>Sphingobacteriales</taxon>
        <taxon>Sphingobacteriaceae</taxon>
        <taxon>Mucilaginibacter</taxon>
    </lineage>
</organism>
<proteinExistence type="predicted"/>
<sequence>MKIFTWHIHGSYLFYLSQGNYTIYIPTKPEKTEGYYGRGETFPFGDNVIEIPAEEVKQHEFDCIVYQTNNNYLVDQYEILTEKQRNLPKIYIEHDPPRKHPTDTKHVVDDPDVTLVHVTHFNKLMWDSNNTPTRVIEHGVTTSGVNYSGEIAKGIVVINNLPARGRLLGFDIFKEVQQHIPLDLVGMGTGEFGLGEVLHPQLPAFQSQYRFFFNPIRYTSLGLAICEAMMMGIPVVGLATTELSAVIENGHSGYIHTDIGYLIDKMNLLLADAEHAREIGKNGQEVARKRFNITRFANDWELLFAEVTKKHTHRNAVNNTIAYGISAEKNSVY</sequence>
<keyword evidence="2" id="KW-1185">Reference proteome</keyword>
<evidence type="ECO:0000313" key="1">
    <source>
        <dbReference type="EMBL" id="GAA4931696.1"/>
    </source>
</evidence>
<dbReference type="PANTHER" id="PTHR12526:SF627">
    <property type="entry name" value="D-RHAMNOSYLTRANSFERASE WBPZ"/>
    <property type="match status" value="1"/>
</dbReference>
<dbReference type="EMBL" id="BAABJI010000004">
    <property type="protein sequence ID" value="GAA4931696.1"/>
    <property type="molecule type" value="Genomic_DNA"/>
</dbReference>
<dbReference type="CDD" id="cd03801">
    <property type="entry name" value="GT4_PimA-like"/>
    <property type="match status" value="1"/>
</dbReference>
<dbReference type="PANTHER" id="PTHR12526">
    <property type="entry name" value="GLYCOSYLTRANSFERASE"/>
    <property type="match status" value="1"/>
</dbReference>
<dbReference type="SUPFAM" id="SSF53756">
    <property type="entry name" value="UDP-Glycosyltransferase/glycogen phosphorylase"/>
    <property type="match status" value="1"/>
</dbReference>